<sequence length="137" mass="14298">MAPTQPSSSERKPPHNRTARTEGQHPQRASPSSTLASGPASENATHTDEPPASSSPPTTTTTPPAPTVDEAFAQFYLRQATREFAGDLEVLRGARDFRAAAAAGGVGTGVEVLVAGLRQGVWCFGGEERGRVVGWTG</sequence>
<evidence type="ECO:0000313" key="4">
    <source>
        <dbReference type="Proteomes" id="UP001138500"/>
    </source>
</evidence>
<accession>A0A9W7STU2</accession>
<comment type="caution">
    <text evidence="3">The sequence shown here is derived from an EMBL/GenBank/DDBJ whole genome shotgun (WGS) entry which is preliminary data.</text>
</comment>
<evidence type="ECO:0000259" key="2">
    <source>
        <dbReference type="Pfam" id="PF14615"/>
    </source>
</evidence>
<feature type="compositionally biased region" description="Basic and acidic residues" evidence="1">
    <location>
        <begin position="9"/>
        <end position="25"/>
    </location>
</feature>
<dbReference type="Proteomes" id="UP001138500">
    <property type="component" value="Unassembled WGS sequence"/>
</dbReference>
<dbReference type="EMBL" id="RIBY02001568">
    <property type="protein sequence ID" value="KAH9828420.1"/>
    <property type="molecule type" value="Genomic_DNA"/>
</dbReference>
<evidence type="ECO:0000256" key="1">
    <source>
        <dbReference type="SAM" id="MobiDB-lite"/>
    </source>
</evidence>
<name>A0A9W7STU2_9PEZI</name>
<protein>
    <submittedName>
        <fullName evidence="3">Ribosome assembly protein</fullName>
    </submittedName>
</protein>
<evidence type="ECO:0000313" key="3">
    <source>
        <dbReference type="EMBL" id="KAH9828420.1"/>
    </source>
</evidence>
<dbReference type="OrthoDB" id="69550at2759"/>
<feature type="region of interest" description="Disordered" evidence="1">
    <location>
        <begin position="1"/>
        <end position="69"/>
    </location>
</feature>
<dbReference type="Pfam" id="PF14615">
    <property type="entry name" value="Rsa3"/>
    <property type="match status" value="1"/>
</dbReference>
<feature type="compositionally biased region" description="Low complexity" evidence="1">
    <location>
        <begin position="50"/>
        <end position="62"/>
    </location>
</feature>
<reference evidence="3 4" key="2">
    <citation type="journal article" date="2021" name="Curr. Genet.">
        <title>Genetic response to nitrogen starvation in the aggressive Eucalyptus foliar pathogen Teratosphaeria destructans.</title>
        <authorList>
            <person name="Havenga M."/>
            <person name="Wingfield B.D."/>
            <person name="Wingfield M.J."/>
            <person name="Dreyer L.L."/>
            <person name="Roets F."/>
            <person name="Aylward J."/>
        </authorList>
    </citation>
    <scope>NUCLEOTIDE SEQUENCE [LARGE SCALE GENOMIC DNA]</scope>
    <source>
        <strain evidence="3">CMW44962</strain>
    </source>
</reference>
<feature type="compositionally biased region" description="Polar residues" evidence="1">
    <location>
        <begin position="27"/>
        <end position="44"/>
    </location>
</feature>
<dbReference type="AlphaFoldDB" id="A0A9W7STU2"/>
<gene>
    <name evidence="3" type="ORF">Tdes44962_MAKER09303</name>
</gene>
<dbReference type="InterPro" id="IPR028217">
    <property type="entry name" value="Rsa3_C"/>
</dbReference>
<keyword evidence="4" id="KW-1185">Reference proteome</keyword>
<proteinExistence type="predicted"/>
<organism evidence="3 4">
    <name type="scientific">Teratosphaeria destructans</name>
    <dbReference type="NCBI Taxonomy" id="418781"/>
    <lineage>
        <taxon>Eukaryota</taxon>
        <taxon>Fungi</taxon>
        <taxon>Dikarya</taxon>
        <taxon>Ascomycota</taxon>
        <taxon>Pezizomycotina</taxon>
        <taxon>Dothideomycetes</taxon>
        <taxon>Dothideomycetidae</taxon>
        <taxon>Mycosphaerellales</taxon>
        <taxon>Teratosphaeriaceae</taxon>
        <taxon>Teratosphaeria</taxon>
    </lineage>
</organism>
<feature type="domain" description="Ribosome-assembly protein 3 C-terminal" evidence="2">
    <location>
        <begin position="72"/>
        <end position="124"/>
    </location>
</feature>
<reference evidence="3 4" key="1">
    <citation type="journal article" date="2018" name="IMA Fungus">
        <title>IMA Genome-F 10: Nine draft genome sequences of Claviceps purpurea s.lat., including C. arundinis, C. humidiphila, and C. cf. spartinae, pseudomolecules for the pitch canker pathogen Fusarium circinatum, draft genome of Davidsoniella eucalypti, Grosmannia galeiformis, Quambalaria eucalypti, and Teratosphaeria destructans.</title>
        <authorList>
            <person name="Wingfield B.D."/>
            <person name="Liu M."/>
            <person name="Nguyen H.D."/>
            <person name="Lane F.A."/>
            <person name="Morgan S.W."/>
            <person name="De Vos L."/>
            <person name="Wilken P.M."/>
            <person name="Duong T.A."/>
            <person name="Aylward J."/>
            <person name="Coetzee M.P."/>
            <person name="Dadej K."/>
            <person name="De Beer Z.W."/>
            <person name="Findlay W."/>
            <person name="Havenga M."/>
            <person name="Kolarik M."/>
            <person name="Menzies J.G."/>
            <person name="Naidoo K."/>
            <person name="Pochopski O."/>
            <person name="Shoukouhi P."/>
            <person name="Santana Q.C."/>
            <person name="Seifert K.A."/>
            <person name="Soal N."/>
            <person name="Steenkamp E.T."/>
            <person name="Tatham C.T."/>
            <person name="van der Nest M.A."/>
            <person name="Wingfield M.J."/>
        </authorList>
    </citation>
    <scope>NUCLEOTIDE SEQUENCE [LARGE SCALE GENOMIC DNA]</scope>
    <source>
        <strain evidence="3">CMW44962</strain>
    </source>
</reference>